<dbReference type="InterPro" id="IPR000515">
    <property type="entry name" value="MetI-like"/>
</dbReference>
<dbReference type="AlphaFoldDB" id="A0A916JV35"/>
<dbReference type="EMBL" id="CAJVAS010000001">
    <property type="protein sequence ID" value="CAG7600396.1"/>
    <property type="molecule type" value="Genomic_DNA"/>
</dbReference>
<dbReference type="RefSeq" id="WP_218090201.1">
    <property type="nucleotide sequence ID" value="NZ_CAJVAS010000001.1"/>
</dbReference>
<keyword evidence="3" id="KW-1003">Cell membrane</keyword>
<feature type="transmembrane region" description="Helical" evidence="7">
    <location>
        <begin position="181"/>
        <end position="203"/>
    </location>
</feature>
<dbReference type="PANTHER" id="PTHR43744">
    <property type="entry name" value="ABC TRANSPORTER PERMEASE PROTEIN MG189-RELATED-RELATED"/>
    <property type="match status" value="1"/>
</dbReference>
<feature type="transmembrane region" description="Helical" evidence="7">
    <location>
        <begin position="139"/>
        <end position="160"/>
    </location>
</feature>
<comment type="subcellular location">
    <subcellularLocation>
        <location evidence="1 7">Cell membrane</location>
        <topology evidence="1 7">Multi-pass membrane protein</topology>
    </subcellularLocation>
</comment>
<dbReference type="Proteomes" id="UP000693672">
    <property type="component" value="Unassembled WGS sequence"/>
</dbReference>
<keyword evidence="10" id="KW-1185">Reference proteome</keyword>
<evidence type="ECO:0000256" key="1">
    <source>
        <dbReference type="ARBA" id="ARBA00004651"/>
    </source>
</evidence>
<evidence type="ECO:0000256" key="4">
    <source>
        <dbReference type="ARBA" id="ARBA00022692"/>
    </source>
</evidence>
<keyword evidence="6 7" id="KW-0472">Membrane</keyword>
<dbReference type="CDD" id="cd06261">
    <property type="entry name" value="TM_PBP2"/>
    <property type="match status" value="1"/>
</dbReference>
<comment type="caution">
    <text evidence="9">The sequence shown here is derived from an EMBL/GenBank/DDBJ whole genome shotgun (WGS) entry which is preliminary data.</text>
</comment>
<evidence type="ECO:0000259" key="8">
    <source>
        <dbReference type="PROSITE" id="PS50928"/>
    </source>
</evidence>
<evidence type="ECO:0000256" key="6">
    <source>
        <dbReference type="ARBA" id="ARBA00023136"/>
    </source>
</evidence>
<feature type="domain" description="ABC transmembrane type-1" evidence="8">
    <location>
        <begin position="73"/>
        <end position="278"/>
    </location>
</feature>
<gene>
    <name evidence="9" type="ORF">PAESOLCIP111_00392</name>
</gene>
<dbReference type="PANTHER" id="PTHR43744:SF9">
    <property type="entry name" value="POLYGALACTURONAN_RHAMNOGALACTURONAN TRANSPORT SYSTEM PERMEASE PROTEIN YTCP"/>
    <property type="match status" value="1"/>
</dbReference>
<dbReference type="GO" id="GO:0005886">
    <property type="term" value="C:plasma membrane"/>
    <property type="evidence" value="ECO:0007669"/>
    <property type="project" value="UniProtKB-SubCell"/>
</dbReference>
<dbReference type="GO" id="GO:0055085">
    <property type="term" value="P:transmembrane transport"/>
    <property type="evidence" value="ECO:0007669"/>
    <property type="project" value="InterPro"/>
</dbReference>
<sequence>MPGIKRWSLSGALIHLPLLLLALATILPFYNVLITSFADPASIAKQRLYLIPTSFSAVSYQTLLNGSFVGRALANSLMVTVVGTLVNMLVTSCGAYALSKKEMPGRRFLMVAIVFTMLFSGGLIPYYLTIKNLHLINTYGVMILPVAVNTFFLIILINHFRSIPPELEESAKIDGANDIYILFRIVLPISKPTLAAITLFYAVSRWNEWYLAMLFVNDPKKYPMQLFLRNMLIDITKMRRDDMGSAMVSQLSEIYPDGLKMASVIVTMLPIMLVYPYLQKYFAAGVTLGAVKE</sequence>
<feature type="transmembrane region" description="Helical" evidence="7">
    <location>
        <begin position="261"/>
        <end position="278"/>
    </location>
</feature>
<proteinExistence type="inferred from homology"/>
<dbReference type="PROSITE" id="PS50928">
    <property type="entry name" value="ABC_TM1"/>
    <property type="match status" value="1"/>
</dbReference>
<evidence type="ECO:0000256" key="7">
    <source>
        <dbReference type="RuleBase" id="RU363032"/>
    </source>
</evidence>
<keyword evidence="2 7" id="KW-0813">Transport</keyword>
<feature type="transmembrane region" description="Helical" evidence="7">
    <location>
        <begin position="72"/>
        <end position="96"/>
    </location>
</feature>
<feature type="transmembrane region" description="Helical" evidence="7">
    <location>
        <begin position="108"/>
        <end position="127"/>
    </location>
</feature>
<dbReference type="Pfam" id="PF00528">
    <property type="entry name" value="BPD_transp_1"/>
    <property type="match status" value="1"/>
</dbReference>
<accession>A0A916JV35</accession>
<organism evidence="9 10">
    <name type="scientific">Paenibacillus solanacearum</name>
    <dbReference type="NCBI Taxonomy" id="2048548"/>
    <lineage>
        <taxon>Bacteria</taxon>
        <taxon>Bacillati</taxon>
        <taxon>Bacillota</taxon>
        <taxon>Bacilli</taxon>
        <taxon>Bacillales</taxon>
        <taxon>Paenibacillaceae</taxon>
        <taxon>Paenibacillus</taxon>
    </lineage>
</organism>
<evidence type="ECO:0000256" key="3">
    <source>
        <dbReference type="ARBA" id="ARBA00022475"/>
    </source>
</evidence>
<evidence type="ECO:0000256" key="5">
    <source>
        <dbReference type="ARBA" id="ARBA00022989"/>
    </source>
</evidence>
<keyword evidence="5 7" id="KW-1133">Transmembrane helix</keyword>
<evidence type="ECO:0000256" key="2">
    <source>
        <dbReference type="ARBA" id="ARBA00022448"/>
    </source>
</evidence>
<keyword evidence="4 7" id="KW-0812">Transmembrane</keyword>
<evidence type="ECO:0000313" key="9">
    <source>
        <dbReference type="EMBL" id="CAG7600396.1"/>
    </source>
</evidence>
<reference evidence="9" key="1">
    <citation type="submission" date="2021-06" db="EMBL/GenBank/DDBJ databases">
        <authorList>
            <person name="Criscuolo A."/>
        </authorList>
    </citation>
    <scope>NUCLEOTIDE SEQUENCE</scope>
    <source>
        <strain evidence="9">CIP111600</strain>
    </source>
</reference>
<evidence type="ECO:0000313" key="10">
    <source>
        <dbReference type="Proteomes" id="UP000693672"/>
    </source>
</evidence>
<name>A0A916JV35_9BACL</name>
<comment type="similarity">
    <text evidence="7">Belongs to the binding-protein-dependent transport system permease family.</text>
</comment>
<protein>
    <recommendedName>
        <fullName evidence="8">ABC transmembrane type-1 domain-containing protein</fullName>
    </recommendedName>
</protein>